<feature type="transmembrane region" description="Helical" evidence="1">
    <location>
        <begin position="65"/>
        <end position="86"/>
    </location>
</feature>
<evidence type="ECO:0000313" key="3">
    <source>
        <dbReference type="Proteomes" id="UP000193450"/>
    </source>
</evidence>
<dbReference type="EMBL" id="CP019343">
    <property type="protein sequence ID" value="ARN75921.1"/>
    <property type="molecule type" value="Genomic_DNA"/>
</dbReference>
<sequence length="325" mass="37241">MPSAINQIIKSRFKRWLDRRIPATRSITLDQKRIFIFPSRPGRWFIVLLIVMLIAAINYQNNMAFALVFLLSSVFIVSILHTYANLSGLTITAVRSAPVFVGDNAELLLQLQRQGDKDYFDIDISWPLSDVRSVTLSDSGEKTFGLHLPMQQRGWFKPDRLLIETFYPVGLLRAWTWLALDFDVLVYPRPLACKMESFNSSKSGDDDGEVIAKAGSDDFYQFQPYRPGDSLKHAFWKSYAKGQDLQTKEFAAYREQSLWLEWDDVSGDLEQRLSKLCYWVLTLENSNDEYGLRIPGVEITPGHGQVHQEAVLKALALYRWEGDAS</sequence>
<dbReference type="OrthoDB" id="5298497at2"/>
<dbReference type="PANTHER" id="PTHR34351:SF1">
    <property type="entry name" value="SLR1927 PROTEIN"/>
    <property type="match status" value="1"/>
</dbReference>
<keyword evidence="1" id="KW-1133">Transmembrane helix</keyword>
<dbReference type="Proteomes" id="UP000193450">
    <property type="component" value="Chromosome"/>
</dbReference>
<dbReference type="AlphaFoldDB" id="A0A1X9NFG8"/>
<dbReference type="KEGG" id="osg:BST96_18555"/>
<name>A0A1X9NFG8_9GAMM</name>
<dbReference type="PANTHER" id="PTHR34351">
    <property type="entry name" value="SLR1927 PROTEIN-RELATED"/>
    <property type="match status" value="1"/>
</dbReference>
<protein>
    <submittedName>
        <fullName evidence="2">Uncharacterized protein</fullName>
    </submittedName>
</protein>
<gene>
    <name evidence="2" type="ORF">BST96_18555</name>
</gene>
<keyword evidence="3" id="KW-1185">Reference proteome</keyword>
<keyword evidence="1" id="KW-0812">Transmembrane</keyword>
<reference evidence="2 3" key="1">
    <citation type="submission" date="2016-11" db="EMBL/GenBank/DDBJ databases">
        <title>Trade-off between light-utilization and light-protection in marine flavobacteria.</title>
        <authorList>
            <person name="Kumagai Y."/>
        </authorList>
    </citation>
    <scope>NUCLEOTIDE SEQUENCE [LARGE SCALE GENOMIC DNA]</scope>
    <source>
        <strain evidence="2 3">NBRC 107125</strain>
    </source>
</reference>
<evidence type="ECO:0000313" key="2">
    <source>
        <dbReference type="EMBL" id="ARN75921.1"/>
    </source>
</evidence>
<dbReference type="STRING" id="716816.BST96_18555"/>
<evidence type="ECO:0000256" key="1">
    <source>
        <dbReference type="SAM" id="Phobius"/>
    </source>
</evidence>
<feature type="transmembrane region" description="Helical" evidence="1">
    <location>
        <begin position="42"/>
        <end position="59"/>
    </location>
</feature>
<proteinExistence type="predicted"/>
<organism evidence="2 3">
    <name type="scientific">Oceanicoccus sagamiensis</name>
    <dbReference type="NCBI Taxonomy" id="716816"/>
    <lineage>
        <taxon>Bacteria</taxon>
        <taxon>Pseudomonadati</taxon>
        <taxon>Pseudomonadota</taxon>
        <taxon>Gammaproteobacteria</taxon>
        <taxon>Cellvibrionales</taxon>
        <taxon>Spongiibacteraceae</taxon>
        <taxon>Oceanicoccus</taxon>
    </lineage>
</organism>
<keyword evidence="1" id="KW-0472">Membrane</keyword>
<accession>A0A1X9NFG8</accession>